<dbReference type="STRING" id="617002.SAMN05660653_00442"/>
<dbReference type="FunFam" id="1.20.58.340:FF:000012">
    <property type="entry name" value="Magnesium transport protein CorA"/>
    <property type="match status" value="1"/>
</dbReference>
<evidence type="ECO:0000256" key="4">
    <source>
        <dbReference type="ARBA" id="ARBA00022475"/>
    </source>
</evidence>
<dbReference type="AlphaFoldDB" id="A0A1G6AL25"/>
<dbReference type="RefSeq" id="WP_092116769.1">
    <property type="nucleotide sequence ID" value="NZ_FMXO01000002.1"/>
</dbReference>
<dbReference type="Pfam" id="PF01544">
    <property type="entry name" value="CorA"/>
    <property type="match status" value="1"/>
</dbReference>
<keyword evidence="8" id="KW-0460">Magnesium</keyword>
<keyword evidence="3 8" id="KW-0813">Transport</keyword>
<gene>
    <name evidence="8" type="primary">corA</name>
    <name evidence="9" type="ORF">SAMN05660653_00442</name>
</gene>
<dbReference type="InterPro" id="IPR002523">
    <property type="entry name" value="MgTranspt_CorA/ZnTranspt_ZntB"/>
</dbReference>
<dbReference type="SUPFAM" id="SSF144083">
    <property type="entry name" value="Magnesium transport protein CorA, transmembrane region"/>
    <property type="match status" value="1"/>
</dbReference>
<evidence type="ECO:0000256" key="1">
    <source>
        <dbReference type="ARBA" id="ARBA00004651"/>
    </source>
</evidence>
<evidence type="ECO:0000256" key="7">
    <source>
        <dbReference type="ARBA" id="ARBA00023136"/>
    </source>
</evidence>
<dbReference type="EMBL" id="FMXO01000002">
    <property type="protein sequence ID" value="SDB09000.1"/>
    <property type="molecule type" value="Genomic_DNA"/>
</dbReference>
<dbReference type="InterPro" id="IPR045863">
    <property type="entry name" value="CorA_TM1_TM2"/>
</dbReference>
<keyword evidence="6 8" id="KW-1133">Transmembrane helix</keyword>
<feature type="transmembrane region" description="Helical" evidence="8">
    <location>
        <begin position="329"/>
        <end position="349"/>
    </location>
</feature>
<evidence type="ECO:0000256" key="8">
    <source>
        <dbReference type="RuleBase" id="RU362010"/>
    </source>
</evidence>
<sequence>MKSMFIKSRHAKVGAAPGTLVHVGEQRTDMTTVRVMAYDAAEVKSSALLHITENIPLPPEKGVLWINVDGLHQIEVIKKLGHHFDVPALVLEDVLNTDHRPKLEIHDDFLFIVVKMLVREPVSSSFRTEQLSLILGDTFLLSFQELDGDVFDPVRTRINDSKGRIRASGPDYLAYALLDAVVDNYFMVLENISTELETLEESLLTDPSPSDLQRFYRLRREAILLRRVIWPVREALAGLMRDESARINPETRVFFRDIHDHAVQAMDIVESLRDLASSLLELHLSRNSQRMNETIKVLTLIATIFIPLTFIAGVYGMNFDVMPELHWTWGYPLILLFMLGVAVLMLFYFKRKKWL</sequence>
<dbReference type="Proteomes" id="UP000198771">
    <property type="component" value="Unassembled WGS sequence"/>
</dbReference>
<dbReference type="Gene3D" id="3.30.460.20">
    <property type="entry name" value="CorA soluble domain-like"/>
    <property type="match status" value="1"/>
</dbReference>
<keyword evidence="5 8" id="KW-0812">Transmembrane</keyword>
<keyword evidence="7 8" id="KW-0472">Membrane</keyword>
<dbReference type="GO" id="GO:0015087">
    <property type="term" value="F:cobalt ion transmembrane transporter activity"/>
    <property type="evidence" value="ECO:0007669"/>
    <property type="project" value="UniProtKB-UniRule"/>
</dbReference>
<keyword evidence="4 8" id="KW-1003">Cell membrane</keyword>
<dbReference type="GO" id="GO:0015095">
    <property type="term" value="F:magnesium ion transmembrane transporter activity"/>
    <property type="evidence" value="ECO:0007669"/>
    <property type="project" value="UniProtKB-UniRule"/>
</dbReference>
<evidence type="ECO:0000256" key="3">
    <source>
        <dbReference type="ARBA" id="ARBA00022448"/>
    </source>
</evidence>
<dbReference type="SUPFAM" id="SSF143865">
    <property type="entry name" value="CorA soluble domain-like"/>
    <property type="match status" value="1"/>
</dbReference>
<evidence type="ECO:0000313" key="10">
    <source>
        <dbReference type="Proteomes" id="UP000198771"/>
    </source>
</evidence>
<evidence type="ECO:0000256" key="5">
    <source>
        <dbReference type="ARBA" id="ARBA00022692"/>
    </source>
</evidence>
<keyword evidence="8" id="KW-0406">Ion transport</keyword>
<reference evidence="9 10" key="1">
    <citation type="submission" date="2016-10" db="EMBL/GenBank/DDBJ databases">
        <authorList>
            <person name="de Groot N.N."/>
        </authorList>
    </citation>
    <scope>NUCLEOTIDE SEQUENCE [LARGE SCALE GENOMIC DNA]</scope>
    <source>
        <strain evidence="9 10">ASO4-2</strain>
    </source>
</reference>
<dbReference type="PANTHER" id="PTHR46494:SF1">
    <property type="entry name" value="CORA FAMILY METAL ION TRANSPORTER (EUROFUNG)"/>
    <property type="match status" value="1"/>
</dbReference>
<comment type="function">
    <text evidence="8">Mediates influx of magnesium ions.</text>
</comment>
<evidence type="ECO:0000256" key="6">
    <source>
        <dbReference type="ARBA" id="ARBA00022989"/>
    </source>
</evidence>
<dbReference type="NCBIfam" id="TIGR00383">
    <property type="entry name" value="corA"/>
    <property type="match status" value="1"/>
</dbReference>
<dbReference type="OrthoDB" id="9803416at2"/>
<evidence type="ECO:0000256" key="2">
    <source>
        <dbReference type="ARBA" id="ARBA00009765"/>
    </source>
</evidence>
<protein>
    <recommendedName>
        <fullName evidence="8">Magnesium transport protein CorA</fullName>
    </recommendedName>
</protein>
<dbReference type="GO" id="GO:0050897">
    <property type="term" value="F:cobalt ion binding"/>
    <property type="evidence" value="ECO:0007669"/>
    <property type="project" value="TreeGrafter"/>
</dbReference>
<feature type="transmembrane region" description="Helical" evidence="8">
    <location>
        <begin position="297"/>
        <end position="317"/>
    </location>
</feature>
<dbReference type="PANTHER" id="PTHR46494">
    <property type="entry name" value="CORA FAMILY METAL ION TRANSPORTER (EUROFUNG)"/>
    <property type="match status" value="1"/>
</dbReference>
<dbReference type="InterPro" id="IPR045861">
    <property type="entry name" value="CorA_cytoplasmic_dom"/>
</dbReference>
<dbReference type="CDD" id="cd12828">
    <property type="entry name" value="TmCorA-like_1"/>
    <property type="match status" value="1"/>
</dbReference>
<proteinExistence type="inferred from homology"/>
<accession>A0A1G6AL25</accession>
<dbReference type="InterPro" id="IPR004488">
    <property type="entry name" value="Mg/Co-transport_prot_CorA"/>
</dbReference>
<dbReference type="GO" id="GO:0005886">
    <property type="term" value="C:plasma membrane"/>
    <property type="evidence" value="ECO:0007669"/>
    <property type="project" value="UniProtKB-SubCell"/>
</dbReference>
<keyword evidence="10" id="KW-1185">Reference proteome</keyword>
<organism evidence="9 10">
    <name type="scientific">Desulfonatronum thiosulfatophilum</name>
    <dbReference type="NCBI Taxonomy" id="617002"/>
    <lineage>
        <taxon>Bacteria</taxon>
        <taxon>Pseudomonadati</taxon>
        <taxon>Thermodesulfobacteriota</taxon>
        <taxon>Desulfovibrionia</taxon>
        <taxon>Desulfovibrionales</taxon>
        <taxon>Desulfonatronaceae</taxon>
        <taxon>Desulfonatronum</taxon>
    </lineage>
</organism>
<dbReference type="Gene3D" id="1.20.58.340">
    <property type="entry name" value="Magnesium transport protein CorA, transmembrane region"/>
    <property type="match status" value="2"/>
</dbReference>
<evidence type="ECO:0000313" key="9">
    <source>
        <dbReference type="EMBL" id="SDB09000.1"/>
    </source>
</evidence>
<comment type="similarity">
    <text evidence="2 8">Belongs to the CorA metal ion transporter (MIT) (TC 1.A.35) family.</text>
</comment>
<comment type="subcellular location">
    <subcellularLocation>
        <location evidence="1">Cell membrane</location>
        <topology evidence="1">Multi-pass membrane protein</topology>
    </subcellularLocation>
    <subcellularLocation>
        <location evidence="8">Membrane</location>
        <topology evidence="8">Multi-pass membrane protein</topology>
    </subcellularLocation>
</comment>
<name>A0A1G6AL25_9BACT</name>
<dbReference type="GO" id="GO:0000287">
    <property type="term" value="F:magnesium ion binding"/>
    <property type="evidence" value="ECO:0007669"/>
    <property type="project" value="TreeGrafter"/>
</dbReference>